<gene>
    <name evidence="3" type="ORF">LQ567_08280</name>
</gene>
<keyword evidence="1" id="KW-0732">Signal</keyword>
<dbReference type="InterPro" id="IPR025665">
    <property type="entry name" value="Beta-barrel_OMP_2"/>
</dbReference>
<feature type="signal peptide" evidence="1">
    <location>
        <begin position="1"/>
        <end position="25"/>
    </location>
</feature>
<dbReference type="EMBL" id="JAJNEC010000005">
    <property type="protein sequence ID" value="MCD2422754.1"/>
    <property type="molecule type" value="Genomic_DNA"/>
</dbReference>
<feature type="chain" id="PRO_5045050886" evidence="1">
    <location>
        <begin position="26"/>
        <end position="233"/>
    </location>
</feature>
<feature type="domain" description="Outer membrane protein beta-barrel" evidence="2">
    <location>
        <begin position="29"/>
        <end position="207"/>
    </location>
</feature>
<keyword evidence="4" id="KW-1185">Reference proteome</keyword>
<organism evidence="3 4">
    <name type="scientific">Niabella pedocola</name>
    <dbReference type="NCBI Taxonomy" id="1752077"/>
    <lineage>
        <taxon>Bacteria</taxon>
        <taxon>Pseudomonadati</taxon>
        <taxon>Bacteroidota</taxon>
        <taxon>Chitinophagia</taxon>
        <taxon>Chitinophagales</taxon>
        <taxon>Chitinophagaceae</taxon>
        <taxon>Niabella</taxon>
    </lineage>
</organism>
<sequence>MKHKKQRLCLLVYGALCLSVLNTKAQTVVSLNAGFNASKVAWKETRNGAAVKNKFNPGYQLGVLANIPIALNRRPITLQTGLQFSTKGYREEYDEGSRDGILCVTPWYAELPLNILYYLPGDIERFFIGAGGYIAYGLGGRWTLKYNTSWGWDTGSIEYTDISKQDPDDDKFNYGRRADLGVNLLAGMNIGSSVYLQLNGQFGLRNIAPLENNKVTSEEFRNMGISLAVGYHL</sequence>
<reference evidence="3 4" key="1">
    <citation type="submission" date="2021-11" db="EMBL/GenBank/DDBJ databases">
        <title>Genomic of Niabella pedocola.</title>
        <authorList>
            <person name="Wu T."/>
        </authorList>
    </citation>
    <scope>NUCLEOTIDE SEQUENCE [LARGE SCALE GENOMIC DNA]</scope>
    <source>
        <strain evidence="3 4">JCM 31011</strain>
    </source>
</reference>
<name>A0ABS8PNS9_9BACT</name>
<comment type="caution">
    <text evidence="3">The sequence shown here is derived from an EMBL/GenBank/DDBJ whole genome shotgun (WGS) entry which is preliminary data.</text>
</comment>
<evidence type="ECO:0000256" key="1">
    <source>
        <dbReference type="SAM" id="SignalP"/>
    </source>
</evidence>
<evidence type="ECO:0000313" key="3">
    <source>
        <dbReference type="EMBL" id="MCD2422754.1"/>
    </source>
</evidence>
<dbReference type="Pfam" id="PF13568">
    <property type="entry name" value="OMP_b-brl_2"/>
    <property type="match status" value="1"/>
</dbReference>
<protein>
    <submittedName>
        <fullName evidence="3">PorT family protein</fullName>
    </submittedName>
</protein>
<accession>A0ABS8PNS9</accession>
<evidence type="ECO:0000259" key="2">
    <source>
        <dbReference type="Pfam" id="PF13568"/>
    </source>
</evidence>
<proteinExistence type="predicted"/>
<dbReference type="RefSeq" id="WP_231004031.1">
    <property type="nucleotide sequence ID" value="NZ_JAJNEC010000005.1"/>
</dbReference>
<evidence type="ECO:0000313" key="4">
    <source>
        <dbReference type="Proteomes" id="UP001199816"/>
    </source>
</evidence>
<dbReference type="Proteomes" id="UP001199816">
    <property type="component" value="Unassembled WGS sequence"/>
</dbReference>